<proteinExistence type="predicted"/>
<protein>
    <submittedName>
        <fullName evidence="1">Os01g0220150 protein</fullName>
    </submittedName>
</protein>
<sequence>MAGGETGEDAHERGVVVGGRLRLLVVVPLVGEVVVLVGAADDGAVEQVGVAAPPPVPARVPLPAAHERRAGPDGGDGRAAVVRLPRVDGAIADHVARPPRVAPQDVVHLRLGERQELRRPGHRPAAARAPHGAAGEVVGVDGEEERRAGDELDVVPPLVVQHSAGRPPDVVGGVLPEARAREEVRLPPVSLQDAGVLAGFALEEKLCS</sequence>
<name>A0A0N7KCK4_ORYSJ</name>
<dbReference type="Gramene" id="Os01t0220150-00">
    <property type="protein sequence ID" value="Os01t0220150-00"/>
    <property type="gene ID" value="Os01g0220150"/>
</dbReference>
<dbReference type="FunCoup" id="A0A0N7KCK4">
    <property type="interactions" value="3"/>
</dbReference>
<dbReference type="InParanoid" id="A0A0N7KCK4"/>
<dbReference type="AlphaFoldDB" id="A0A0N7KCK4"/>
<reference evidence="1 2" key="3">
    <citation type="journal article" date="2013" name="Rice">
        <title>Improvement of the Oryza sativa Nipponbare reference genome using next generation sequence and optical map data.</title>
        <authorList>
            <person name="Kawahara Y."/>
            <person name="de la Bastide M."/>
            <person name="Hamilton J.P."/>
            <person name="Kanamori H."/>
            <person name="McCombie W.R."/>
            <person name="Ouyang S."/>
            <person name="Schwartz D.C."/>
            <person name="Tanaka T."/>
            <person name="Wu J."/>
            <person name="Zhou S."/>
            <person name="Childs K.L."/>
            <person name="Davidson R.M."/>
            <person name="Lin H."/>
            <person name="Quesada-Ocampo L."/>
            <person name="Vaillancourt B."/>
            <person name="Sakai H."/>
            <person name="Lee S.S."/>
            <person name="Kim J."/>
            <person name="Numa H."/>
            <person name="Itoh T."/>
            <person name="Buell C.R."/>
            <person name="Matsumoto T."/>
        </authorList>
    </citation>
    <scope>NUCLEOTIDE SEQUENCE [LARGE SCALE GENOMIC DNA]</scope>
    <source>
        <strain evidence="2">cv. Nipponbare</strain>
    </source>
</reference>
<keyword evidence="2" id="KW-1185">Reference proteome</keyword>
<gene>
    <name evidence="1" type="ordered locus">Os01g0220150</name>
    <name evidence="1" type="ORF">OSNPB_010220150</name>
</gene>
<evidence type="ECO:0000313" key="2">
    <source>
        <dbReference type="Proteomes" id="UP000059680"/>
    </source>
</evidence>
<organism evidence="1 2">
    <name type="scientific">Oryza sativa subsp. japonica</name>
    <name type="common">Rice</name>
    <dbReference type="NCBI Taxonomy" id="39947"/>
    <lineage>
        <taxon>Eukaryota</taxon>
        <taxon>Viridiplantae</taxon>
        <taxon>Streptophyta</taxon>
        <taxon>Embryophyta</taxon>
        <taxon>Tracheophyta</taxon>
        <taxon>Spermatophyta</taxon>
        <taxon>Magnoliopsida</taxon>
        <taxon>Liliopsida</taxon>
        <taxon>Poales</taxon>
        <taxon>Poaceae</taxon>
        <taxon>BOP clade</taxon>
        <taxon>Oryzoideae</taxon>
        <taxon>Oryzeae</taxon>
        <taxon>Oryzinae</taxon>
        <taxon>Oryza</taxon>
        <taxon>Oryza sativa</taxon>
    </lineage>
</organism>
<dbReference type="PaxDb" id="39947-A0A0N7KCK4"/>
<accession>A0A0N7KCK4</accession>
<dbReference type="EMBL" id="AP014957">
    <property type="protein sequence ID" value="BAS71065.1"/>
    <property type="molecule type" value="Genomic_DNA"/>
</dbReference>
<reference evidence="2" key="1">
    <citation type="journal article" date="2005" name="Nature">
        <title>The map-based sequence of the rice genome.</title>
        <authorList>
            <consortium name="International rice genome sequencing project (IRGSP)"/>
            <person name="Matsumoto T."/>
            <person name="Wu J."/>
            <person name="Kanamori H."/>
            <person name="Katayose Y."/>
            <person name="Fujisawa M."/>
            <person name="Namiki N."/>
            <person name="Mizuno H."/>
            <person name="Yamamoto K."/>
            <person name="Antonio B.A."/>
            <person name="Baba T."/>
            <person name="Sakata K."/>
            <person name="Nagamura Y."/>
            <person name="Aoki H."/>
            <person name="Arikawa K."/>
            <person name="Arita K."/>
            <person name="Bito T."/>
            <person name="Chiden Y."/>
            <person name="Fujitsuka N."/>
            <person name="Fukunaka R."/>
            <person name="Hamada M."/>
            <person name="Harada C."/>
            <person name="Hayashi A."/>
            <person name="Hijishita S."/>
            <person name="Honda M."/>
            <person name="Hosokawa S."/>
            <person name="Ichikawa Y."/>
            <person name="Idonuma A."/>
            <person name="Iijima M."/>
            <person name="Ikeda M."/>
            <person name="Ikeno M."/>
            <person name="Ito K."/>
            <person name="Ito S."/>
            <person name="Ito T."/>
            <person name="Ito Y."/>
            <person name="Ito Y."/>
            <person name="Iwabuchi A."/>
            <person name="Kamiya K."/>
            <person name="Karasawa W."/>
            <person name="Kurita K."/>
            <person name="Katagiri S."/>
            <person name="Kikuta A."/>
            <person name="Kobayashi H."/>
            <person name="Kobayashi N."/>
            <person name="Machita K."/>
            <person name="Maehara T."/>
            <person name="Masukawa M."/>
            <person name="Mizubayashi T."/>
            <person name="Mukai Y."/>
            <person name="Nagasaki H."/>
            <person name="Nagata Y."/>
            <person name="Naito S."/>
            <person name="Nakashima M."/>
            <person name="Nakama Y."/>
            <person name="Nakamichi Y."/>
            <person name="Nakamura M."/>
            <person name="Meguro A."/>
            <person name="Negishi M."/>
            <person name="Ohta I."/>
            <person name="Ohta T."/>
            <person name="Okamoto M."/>
            <person name="Ono N."/>
            <person name="Saji S."/>
            <person name="Sakaguchi M."/>
            <person name="Sakai K."/>
            <person name="Shibata M."/>
            <person name="Shimokawa T."/>
            <person name="Song J."/>
            <person name="Takazaki Y."/>
            <person name="Terasawa K."/>
            <person name="Tsugane M."/>
            <person name="Tsuji K."/>
            <person name="Ueda S."/>
            <person name="Waki K."/>
            <person name="Yamagata H."/>
            <person name="Yamamoto M."/>
            <person name="Yamamoto S."/>
            <person name="Yamane H."/>
            <person name="Yoshiki S."/>
            <person name="Yoshihara R."/>
            <person name="Yukawa K."/>
            <person name="Zhong H."/>
            <person name="Yano M."/>
            <person name="Yuan Q."/>
            <person name="Ouyang S."/>
            <person name="Liu J."/>
            <person name="Jones K.M."/>
            <person name="Gansberger K."/>
            <person name="Moffat K."/>
            <person name="Hill J."/>
            <person name="Bera J."/>
            <person name="Fadrosh D."/>
            <person name="Jin S."/>
            <person name="Johri S."/>
            <person name="Kim M."/>
            <person name="Overton L."/>
            <person name="Reardon M."/>
            <person name="Tsitrin T."/>
            <person name="Vuong H."/>
            <person name="Weaver B."/>
            <person name="Ciecko A."/>
            <person name="Tallon L."/>
            <person name="Jackson J."/>
            <person name="Pai G."/>
            <person name="Aken S.V."/>
            <person name="Utterback T."/>
            <person name="Reidmuller S."/>
            <person name="Feldblyum T."/>
            <person name="Hsiao J."/>
            <person name="Zismann V."/>
            <person name="Iobst S."/>
            <person name="de Vazeille A.R."/>
            <person name="Buell C.R."/>
            <person name="Ying K."/>
            <person name="Li Y."/>
            <person name="Lu T."/>
            <person name="Huang Y."/>
            <person name="Zhao Q."/>
            <person name="Feng Q."/>
            <person name="Zhang L."/>
            <person name="Zhu J."/>
            <person name="Weng Q."/>
            <person name="Mu J."/>
            <person name="Lu Y."/>
            <person name="Fan D."/>
            <person name="Liu Y."/>
            <person name="Guan J."/>
            <person name="Zhang Y."/>
            <person name="Yu S."/>
            <person name="Liu X."/>
            <person name="Zhang Y."/>
            <person name="Hong G."/>
            <person name="Han B."/>
            <person name="Choisne N."/>
            <person name="Demange N."/>
            <person name="Orjeda G."/>
            <person name="Samain S."/>
            <person name="Cattolico L."/>
            <person name="Pelletier E."/>
            <person name="Couloux A."/>
            <person name="Segurens B."/>
            <person name="Wincker P."/>
            <person name="D'Hont A."/>
            <person name="Scarpelli C."/>
            <person name="Weissenbach J."/>
            <person name="Salanoubat M."/>
            <person name="Quetier F."/>
            <person name="Yu Y."/>
            <person name="Kim H.R."/>
            <person name="Rambo T."/>
            <person name="Currie J."/>
            <person name="Collura K."/>
            <person name="Luo M."/>
            <person name="Yang T."/>
            <person name="Ammiraju J.S.S."/>
            <person name="Engler F."/>
            <person name="Soderlund C."/>
            <person name="Wing R.A."/>
            <person name="Palmer L.E."/>
            <person name="de la Bastide M."/>
            <person name="Spiegel L."/>
            <person name="Nascimento L."/>
            <person name="Zutavern T."/>
            <person name="O'Shaughnessy A."/>
            <person name="Dike S."/>
            <person name="Dedhia N."/>
            <person name="Preston R."/>
            <person name="Balija V."/>
            <person name="McCombie W.R."/>
            <person name="Chow T."/>
            <person name="Chen H."/>
            <person name="Chung M."/>
            <person name="Chen C."/>
            <person name="Shaw J."/>
            <person name="Wu H."/>
            <person name="Hsiao K."/>
            <person name="Chao Y."/>
            <person name="Chu M."/>
            <person name="Cheng C."/>
            <person name="Hour A."/>
            <person name="Lee P."/>
            <person name="Lin S."/>
            <person name="Lin Y."/>
            <person name="Liou J."/>
            <person name="Liu S."/>
            <person name="Hsing Y."/>
            <person name="Raghuvanshi S."/>
            <person name="Mohanty A."/>
            <person name="Bharti A.K."/>
            <person name="Gaur A."/>
            <person name="Gupta V."/>
            <person name="Kumar D."/>
            <person name="Ravi V."/>
            <person name="Vij S."/>
            <person name="Kapur A."/>
            <person name="Khurana P."/>
            <person name="Khurana P."/>
            <person name="Khurana J.P."/>
            <person name="Tyagi A.K."/>
            <person name="Gaikwad K."/>
            <person name="Singh A."/>
            <person name="Dalal V."/>
            <person name="Srivastava S."/>
            <person name="Dixit A."/>
            <person name="Pal A.K."/>
            <person name="Ghazi I.A."/>
            <person name="Yadav M."/>
            <person name="Pandit A."/>
            <person name="Bhargava A."/>
            <person name="Sureshbabu K."/>
            <person name="Batra K."/>
            <person name="Sharma T.R."/>
            <person name="Mohapatra T."/>
            <person name="Singh N.K."/>
            <person name="Messing J."/>
            <person name="Nelson A.B."/>
            <person name="Fuks G."/>
            <person name="Kavchok S."/>
            <person name="Keizer G."/>
            <person name="Linton E."/>
            <person name="Llaca V."/>
            <person name="Song R."/>
            <person name="Tanyolac B."/>
            <person name="Young S."/>
            <person name="Ho-Il K."/>
            <person name="Hahn J.H."/>
            <person name="Sangsakoo G."/>
            <person name="Vanavichit A."/>
            <person name="de Mattos Luiz.A.T."/>
            <person name="Zimmer P.D."/>
            <person name="Malone G."/>
            <person name="Dellagostin O."/>
            <person name="de Oliveira A.C."/>
            <person name="Bevan M."/>
            <person name="Bancroft I."/>
            <person name="Minx P."/>
            <person name="Cordum H."/>
            <person name="Wilson R."/>
            <person name="Cheng Z."/>
            <person name="Jin W."/>
            <person name="Jiang J."/>
            <person name="Leong S.A."/>
            <person name="Iwama H."/>
            <person name="Gojobori T."/>
            <person name="Itoh T."/>
            <person name="Niimura Y."/>
            <person name="Fujii Y."/>
            <person name="Habara T."/>
            <person name="Sakai H."/>
            <person name="Sato Y."/>
            <person name="Wilson G."/>
            <person name="Kumar K."/>
            <person name="McCouch S."/>
            <person name="Juretic N."/>
            <person name="Hoen D."/>
            <person name="Wright S."/>
            <person name="Bruskiewich R."/>
            <person name="Bureau T."/>
            <person name="Miyao A."/>
            <person name="Hirochika H."/>
            <person name="Nishikawa T."/>
            <person name="Kadowaki K."/>
            <person name="Sugiura M."/>
            <person name="Burr B."/>
            <person name="Sasaki T."/>
        </authorList>
    </citation>
    <scope>NUCLEOTIDE SEQUENCE [LARGE SCALE GENOMIC DNA]</scope>
    <source>
        <strain evidence="2">cv. Nipponbare</strain>
    </source>
</reference>
<dbReference type="Proteomes" id="UP000059680">
    <property type="component" value="Chromosome 1"/>
</dbReference>
<evidence type="ECO:0000313" key="1">
    <source>
        <dbReference type="EMBL" id="BAS71065.1"/>
    </source>
</evidence>
<reference evidence="1 2" key="2">
    <citation type="journal article" date="2013" name="Plant Cell Physiol.">
        <title>Rice Annotation Project Database (RAP-DB): an integrative and interactive database for rice genomics.</title>
        <authorList>
            <person name="Sakai H."/>
            <person name="Lee S.S."/>
            <person name="Tanaka T."/>
            <person name="Numa H."/>
            <person name="Kim J."/>
            <person name="Kawahara Y."/>
            <person name="Wakimoto H."/>
            <person name="Yang C.C."/>
            <person name="Iwamoto M."/>
            <person name="Abe T."/>
            <person name="Yamada Y."/>
            <person name="Muto A."/>
            <person name="Inokuchi H."/>
            <person name="Ikemura T."/>
            <person name="Matsumoto T."/>
            <person name="Sasaki T."/>
            <person name="Itoh T."/>
        </authorList>
    </citation>
    <scope>NUCLEOTIDE SEQUENCE [LARGE SCALE GENOMIC DNA]</scope>
    <source>
        <strain evidence="2">cv. Nipponbare</strain>
    </source>
</reference>